<dbReference type="eggNOG" id="COG3899">
    <property type="taxonomic scope" value="Bacteria"/>
</dbReference>
<dbReference type="InterPro" id="IPR053159">
    <property type="entry name" value="Hybrid_Histidine_Kinase"/>
</dbReference>
<dbReference type="Proteomes" id="UP000027395">
    <property type="component" value="Chromosome"/>
</dbReference>
<reference evidence="2 3" key="1">
    <citation type="journal article" date="2014" name="Appl. Environ. Microbiol.">
        <title>Elucidation of insertion elements encoded on plasmids and in vitro construction of shuttle vectors from the toxic cyanobacterium Planktothrix.</title>
        <authorList>
            <person name="Christiansen G."/>
            <person name="Goesmann A."/>
            <person name="Kurmayer R."/>
        </authorList>
    </citation>
    <scope>NUCLEOTIDE SEQUENCE [LARGE SCALE GENOMIC DNA]</scope>
    <source>
        <strain evidence="2 3">NIVA-CYA 126/8</strain>
    </source>
</reference>
<dbReference type="PROSITE" id="PS50011">
    <property type="entry name" value="PROTEIN_KINASE_DOM"/>
    <property type="match status" value="1"/>
</dbReference>
<dbReference type="PROSITE" id="PS00108">
    <property type="entry name" value="PROTEIN_KINASE_ST"/>
    <property type="match status" value="1"/>
</dbReference>
<proteinExistence type="predicted"/>
<dbReference type="AlphaFoldDB" id="A0A073CHR6"/>
<dbReference type="PANTHER" id="PTHR43642:SF1">
    <property type="entry name" value="HYBRID SIGNAL TRANSDUCTION HISTIDINE KINASE G"/>
    <property type="match status" value="1"/>
</dbReference>
<keyword evidence="2" id="KW-0418">Kinase</keyword>
<dbReference type="InterPro" id="IPR011009">
    <property type="entry name" value="Kinase-like_dom_sf"/>
</dbReference>
<accession>A0A073CHR6</accession>
<evidence type="ECO:0000313" key="2">
    <source>
        <dbReference type="EMBL" id="KEI67447.1"/>
    </source>
</evidence>
<dbReference type="GO" id="GO:0005524">
    <property type="term" value="F:ATP binding"/>
    <property type="evidence" value="ECO:0007669"/>
    <property type="project" value="InterPro"/>
</dbReference>
<dbReference type="InterPro" id="IPR000719">
    <property type="entry name" value="Prot_kinase_dom"/>
</dbReference>
<dbReference type="SMART" id="SM00220">
    <property type="entry name" value="S_TKc"/>
    <property type="match status" value="1"/>
</dbReference>
<dbReference type="InterPro" id="IPR027417">
    <property type="entry name" value="P-loop_NTPase"/>
</dbReference>
<dbReference type="EC" id="2.7.11.17" evidence="2"/>
<dbReference type="SUPFAM" id="SSF52540">
    <property type="entry name" value="P-loop containing nucleoside triphosphate hydrolases"/>
    <property type="match status" value="1"/>
</dbReference>
<dbReference type="CDD" id="cd14014">
    <property type="entry name" value="STKc_PknB_like"/>
    <property type="match status" value="1"/>
</dbReference>
<dbReference type="Pfam" id="PF00069">
    <property type="entry name" value="Pkinase"/>
    <property type="match status" value="1"/>
</dbReference>
<dbReference type="STRING" id="388467.A19Y_2552"/>
<gene>
    <name evidence="2" type="ORF">A19Y_2552</name>
</gene>
<protein>
    <submittedName>
        <fullName evidence="2">Ca2+/calmodulin-dependent protein kinase</fullName>
        <ecNumber evidence="2">2.7.11.17</ecNumber>
    </submittedName>
</protein>
<dbReference type="InterPro" id="IPR041664">
    <property type="entry name" value="AAA_16"/>
</dbReference>
<dbReference type="PANTHER" id="PTHR43642">
    <property type="entry name" value="HYBRID SIGNAL TRANSDUCTION HISTIDINE KINASE G"/>
    <property type="match status" value="1"/>
</dbReference>
<dbReference type="Pfam" id="PF13191">
    <property type="entry name" value="AAA_16"/>
    <property type="match status" value="1"/>
</dbReference>
<dbReference type="Gene3D" id="3.40.50.300">
    <property type="entry name" value="P-loop containing nucleotide triphosphate hydrolases"/>
    <property type="match status" value="1"/>
</dbReference>
<dbReference type="Gene3D" id="3.30.200.20">
    <property type="entry name" value="Phosphorylase Kinase, domain 1"/>
    <property type="match status" value="1"/>
</dbReference>
<sequence>MLINLHSFPVSISENPVMITLPGYQILHPIYNGSRTLVYRGIRLSDQRPVVIKLLRSEYPTIASLIEFRNQYRITKNLNIEGIVPILDLEPYSNGFALIMEDQGYISLADYWVSRELTLGELLRIAIEITRILEQLYQHRIIHKDVKLQNILVHPETLKIQLIDFSISTQFDRQNQEVFNSQGLEGTLAYMSPEQTGRTHRGIDYRTDLYSLGVTLYQLFTRKLPFQSSEPLELIHAHLALLPLPLIEIRPSLPLMLNNIILKLMAKNPEARYQTPSGLLHDLELCLEQWETIGDIPLFPLASMDLNDRFIIPDKFYGRESELAHLSSIFPEIQSRIIVVTGQSGIGKSSLVQEFYQKTIQNQAHFISGKFDQFRNNTPFWGWVQGIKQLIQQILTETPAKVEDWKTKLIEALGEKTQILVDVIPELKSLLNQQVLTPELEANLDQNQFNRLILRLIQVFAQPPHPLIIFLDDLQWADIESLRLIQVLMSPENSSQSLVLILAYRDQEIGETHPLRETLKTLENLGIPIEQIVLNPLEESAINQIIAETLVCSLELAQPLTELVNQQTQGNPFFCESISPVIIYRRTNLVSSASIFPW</sequence>
<evidence type="ECO:0000313" key="3">
    <source>
        <dbReference type="Proteomes" id="UP000027395"/>
    </source>
</evidence>
<organism evidence="2 3">
    <name type="scientific">Planktothrix agardhii (strain NIVA-CYA 126/8)</name>
    <dbReference type="NCBI Taxonomy" id="388467"/>
    <lineage>
        <taxon>Bacteria</taxon>
        <taxon>Bacillati</taxon>
        <taxon>Cyanobacteriota</taxon>
        <taxon>Cyanophyceae</taxon>
        <taxon>Oscillatoriophycideae</taxon>
        <taxon>Oscillatoriales</taxon>
        <taxon>Microcoleaceae</taxon>
        <taxon>Planktothrix</taxon>
    </lineage>
</organism>
<name>A0A073CHR6_PLAA1</name>
<dbReference type="PATRIC" id="fig|388467.6.peg.2496"/>
<dbReference type="Gene3D" id="1.10.510.10">
    <property type="entry name" value="Transferase(Phosphotransferase) domain 1"/>
    <property type="match status" value="1"/>
</dbReference>
<dbReference type="EMBL" id="CM002803">
    <property type="protein sequence ID" value="KEI67447.1"/>
    <property type="molecule type" value="Genomic_DNA"/>
</dbReference>
<dbReference type="SUPFAM" id="SSF56112">
    <property type="entry name" value="Protein kinase-like (PK-like)"/>
    <property type="match status" value="1"/>
</dbReference>
<keyword evidence="3" id="KW-1185">Reference proteome</keyword>
<dbReference type="GO" id="GO:0004683">
    <property type="term" value="F:calcium/calmodulin-dependent protein kinase activity"/>
    <property type="evidence" value="ECO:0007669"/>
    <property type="project" value="UniProtKB-EC"/>
</dbReference>
<feature type="domain" description="Protein kinase" evidence="1">
    <location>
        <begin position="24"/>
        <end position="284"/>
    </location>
</feature>
<keyword evidence="2" id="KW-0808">Transferase</keyword>
<dbReference type="InterPro" id="IPR008271">
    <property type="entry name" value="Ser/Thr_kinase_AS"/>
</dbReference>
<dbReference type="HOGENOM" id="CLU_028524_0_0_3"/>
<dbReference type="eggNOG" id="COG0515">
    <property type="taxonomic scope" value="Bacteria"/>
</dbReference>
<evidence type="ECO:0000259" key="1">
    <source>
        <dbReference type="PROSITE" id="PS50011"/>
    </source>
</evidence>